<feature type="compositionally biased region" description="Low complexity" evidence="1">
    <location>
        <begin position="79"/>
        <end position="92"/>
    </location>
</feature>
<evidence type="ECO:0000256" key="1">
    <source>
        <dbReference type="SAM" id="MobiDB-lite"/>
    </source>
</evidence>
<dbReference type="PRINTS" id="PR00208">
    <property type="entry name" value="GLIADGLUTEN"/>
</dbReference>
<evidence type="ECO:0000256" key="2">
    <source>
        <dbReference type="SAM" id="SignalP"/>
    </source>
</evidence>
<dbReference type="PANTHER" id="PTHR33454:SF14">
    <property type="entry name" value="50 KDA GAMMA-ZEIN"/>
    <property type="match status" value="1"/>
</dbReference>
<evidence type="ECO:0000313" key="5">
    <source>
        <dbReference type="Proteomes" id="UP001497457"/>
    </source>
</evidence>
<keyword evidence="5" id="KW-1185">Reference proteome</keyword>
<dbReference type="InterPro" id="IPR016140">
    <property type="entry name" value="Bifunc_inhib/LTP/seed_store"/>
</dbReference>
<name>A0ABC9G5P8_9POAL</name>
<feature type="compositionally biased region" description="Basic and acidic residues" evidence="1">
    <location>
        <begin position="61"/>
        <end position="78"/>
    </location>
</feature>
<dbReference type="AlphaFoldDB" id="A0ABC9G5P8"/>
<organism evidence="4 5">
    <name type="scientific">Urochloa decumbens</name>
    <dbReference type="NCBI Taxonomy" id="240449"/>
    <lineage>
        <taxon>Eukaryota</taxon>
        <taxon>Viridiplantae</taxon>
        <taxon>Streptophyta</taxon>
        <taxon>Embryophyta</taxon>
        <taxon>Tracheophyta</taxon>
        <taxon>Spermatophyta</taxon>
        <taxon>Magnoliopsida</taxon>
        <taxon>Liliopsida</taxon>
        <taxon>Poales</taxon>
        <taxon>Poaceae</taxon>
        <taxon>PACMAD clade</taxon>
        <taxon>Panicoideae</taxon>
        <taxon>Panicodae</taxon>
        <taxon>Paniceae</taxon>
        <taxon>Melinidinae</taxon>
        <taxon>Urochloa</taxon>
    </lineage>
</organism>
<keyword evidence="2" id="KW-0732">Signal</keyword>
<proteinExistence type="predicted"/>
<feature type="region of interest" description="Disordered" evidence="1">
    <location>
        <begin position="35"/>
        <end position="92"/>
    </location>
</feature>
<feature type="compositionally biased region" description="Low complexity" evidence="1">
    <location>
        <begin position="50"/>
        <end position="60"/>
    </location>
</feature>
<feature type="chain" id="PRO_5044881948" description="Bifunctional inhibitor/plant lipid transfer protein/seed storage helical domain-containing protein" evidence="2">
    <location>
        <begin position="19"/>
        <end position="241"/>
    </location>
</feature>
<feature type="signal peptide" evidence="2">
    <location>
        <begin position="1"/>
        <end position="18"/>
    </location>
</feature>
<evidence type="ECO:0000313" key="4">
    <source>
        <dbReference type="EMBL" id="CAL5088207.1"/>
    </source>
</evidence>
<dbReference type="Proteomes" id="UP001497457">
    <property type="component" value="Chromosome 8b"/>
</dbReference>
<dbReference type="Gene3D" id="1.10.110.10">
    <property type="entry name" value="Plant lipid-transfer and hydrophobic proteins"/>
    <property type="match status" value="1"/>
</dbReference>
<dbReference type="InterPro" id="IPR001954">
    <property type="entry name" value="Glia_glutenin"/>
</dbReference>
<sequence length="241" mass="28488">MKEMIVVILSVMVLIASATSMQTRTCNCGQHQGNEQHWTQQHHPQRQDHQQQYQHYQQQEVHIHVQQEPQQQHHEQPQQHHQQPQQLHNQQCQGHVQQQPYNTCSNNQNLNRCCEFLRQQCNPLEMPFLQSRLLQPNNCQVLQQQCCHELRQIEPRYLRQVIYNMVHSMTHHQQKQEKQQQQQQQKQQQQQPCELCGSQQASQSEEAILTAAQYLPSMCGMYYSCGQNSPCDNKDVTGVHN</sequence>
<feature type="domain" description="Bifunctional inhibitor/plant lipid transfer protein/seed storage helical" evidence="3">
    <location>
        <begin position="97"/>
        <end position="170"/>
    </location>
</feature>
<dbReference type="InterPro" id="IPR036312">
    <property type="entry name" value="Bifun_inhib/LTP/seed_sf"/>
</dbReference>
<gene>
    <name evidence="4" type="ORF">URODEC1_LOCUS112673</name>
</gene>
<dbReference type="CDD" id="cd00261">
    <property type="entry name" value="AAI_SS"/>
    <property type="match status" value="1"/>
</dbReference>
<protein>
    <recommendedName>
        <fullName evidence="3">Bifunctional inhibitor/plant lipid transfer protein/seed storage helical domain-containing protein</fullName>
    </recommendedName>
</protein>
<dbReference type="EMBL" id="OZ075118">
    <property type="protein sequence ID" value="CAL5088207.1"/>
    <property type="molecule type" value="Genomic_DNA"/>
</dbReference>
<dbReference type="SUPFAM" id="SSF47699">
    <property type="entry name" value="Bifunctional inhibitor/lipid-transfer protein/seed storage 2S albumin"/>
    <property type="match status" value="1"/>
</dbReference>
<reference evidence="4" key="1">
    <citation type="submission" date="2024-10" db="EMBL/GenBank/DDBJ databases">
        <authorList>
            <person name="Ryan C."/>
        </authorList>
    </citation>
    <scope>NUCLEOTIDE SEQUENCE [LARGE SCALE GENOMIC DNA]</scope>
</reference>
<evidence type="ECO:0000259" key="3">
    <source>
        <dbReference type="Pfam" id="PF13016"/>
    </source>
</evidence>
<dbReference type="PANTHER" id="PTHR33454">
    <property type="entry name" value="PROLAMIN PPROL 14P"/>
    <property type="match status" value="1"/>
</dbReference>
<dbReference type="Pfam" id="PF13016">
    <property type="entry name" value="Gliadin"/>
    <property type="match status" value="1"/>
</dbReference>
<accession>A0ABC9G5P8</accession>